<feature type="DNA-binding region" description="H-T-H motif" evidence="4">
    <location>
        <begin position="49"/>
        <end position="68"/>
    </location>
</feature>
<reference evidence="6 7" key="1">
    <citation type="submission" date="2020-08" db="EMBL/GenBank/DDBJ databases">
        <title>Genomic Encyclopedia of Type Strains, Phase IV (KMG-IV): sequencing the most valuable type-strain genomes for metagenomic binning, comparative biology and taxonomic classification.</title>
        <authorList>
            <person name="Goeker M."/>
        </authorList>
    </citation>
    <scope>NUCLEOTIDE SEQUENCE [LARGE SCALE GENOMIC DNA]</scope>
    <source>
        <strain evidence="6 7">DSM 22198</strain>
    </source>
</reference>
<keyword evidence="7" id="KW-1185">Reference proteome</keyword>
<dbReference type="InterPro" id="IPR001647">
    <property type="entry name" value="HTH_TetR"/>
</dbReference>
<dbReference type="InterPro" id="IPR009057">
    <property type="entry name" value="Homeodomain-like_sf"/>
</dbReference>
<dbReference type="InterPro" id="IPR050109">
    <property type="entry name" value="HTH-type_TetR-like_transc_reg"/>
</dbReference>
<sequence>MPSRDIDVVPVPDLSKKQTPVQKRSIDTLETILAVTAALLGEVGIERLSTNLICARAGLTPPALYRYFPNKYAVLKELGVRLMELMNEAYLTWVRANHPVPTHHTPQQQAERLRQIQEIINATTREFPGGVWVLRALRAVPVLQQVRLESHNFVAERSFQEVRGHYPHTSEAELRLATRLTVEVMYGATEMVFDEPGIDDNLINREIAEMVVRYFGKFAEREAALLPAD</sequence>
<dbReference type="EMBL" id="JACIIZ010000017">
    <property type="protein sequence ID" value="MBB6254516.1"/>
    <property type="molecule type" value="Genomic_DNA"/>
</dbReference>
<evidence type="ECO:0000256" key="1">
    <source>
        <dbReference type="ARBA" id="ARBA00023015"/>
    </source>
</evidence>
<dbReference type="RefSeq" id="WP_184806991.1">
    <property type="nucleotide sequence ID" value="NZ_JACIIZ010000017.1"/>
</dbReference>
<dbReference type="PRINTS" id="PR00455">
    <property type="entry name" value="HTHTETR"/>
</dbReference>
<dbReference type="InterPro" id="IPR023772">
    <property type="entry name" value="DNA-bd_HTH_TetR-type_CS"/>
</dbReference>
<organism evidence="6 7">
    <name type="scientific">Nitrospirillum iridis</name>
    <dbReference type="NCBI Taxonomy" id="765888"/>
    <lineage>
        <taxon>Bacteria</taxon>
        <taxon>Pseudomonadati</taxon>
        <taxon>Pseudomonadota</taxon>
        <taxon>Alphaproteobacteria</taxon>
        <taxon>Rhodospirillales</taxon>
        <taxon>Azospirillaceae</taxon>
        <taxon>Nitrospirillum</taxon>
    </lineage>
</organism>
<keyword evidence="3" id="KW-0804">Transcription</keyword>
<dbReference type="Gene3D" id="1.10.357.10">
    <property type="entry name" value="Tetracycline Repressor, domain 2"/>
    <property type="match status" value="1"/>
</dbReference>
<comment type="caution">
    <text evidence="6">The sequence shown here is derived from an EMBL/GenBank/DDBJ whole genome shotgun (WGS) entry which is preliminary data.</text>
</comment>
<dbReference type="SUPFAM" id="SSF46689">
    <property type="entry name" value="Homeodomain-like"/>
    <property type="match status" value="1"/>
</dbReference>
<dbReference type="PANTHER" id="PTHR30055">
    <property type="entry name" value="HTH-TYPE TRANSCRIPTIONAL REGULATOR RUTR"/>
    <property type="match status" value="1"/>
</dbReference>
<dbReference type="GO" id="GO:0000976">
    <property type="term" value="F:transcription cis-regulatory region binding"/>
    <property type="evidence" value="ECO:0007669"/>
    <property type="project" value="TreeGrafter"/>
</dbReference>
<dbReference type="PROSITE" id="PS01081">
    <property type="entry name" value="HTH_TETR_1"/>
    <property type="match status" value="1"/>
</dbReference>
<evidence type="ECO:0000256" key="3">
    <source>
        <dbReference type="ARBA" id="ARBA00023163"/>
    </source>
</evidence>
<feature type="domain" description="HTH tetR-type" evidence="5">
    <location>
        <begin position="26"/>
        <end position="86"/>
    </location>
</feature>
<dbReference type="GO" id="GO:0003700">
    <property type="term" value="F:DNA-binding transcription factor activity"/>
    <property type="evidence" value="ECO:0007669"/>
    <property type="project" value="TreeGrafter"/>
</dbReference>
<gene>
    <name evidence="6" type="ORF">FHS74_005105</name>
</gene>
<dbReference type="PANTHER" id="PTHR30055:SF234">
    <property type="entry name" value="HTH-TYPE TRANSCRIPTIONAL REGULATOR BETI"/>
    <property type="match status" value="1"/>
</dbReference>
<name>A0A7X0B3X3_9PROT</name>
<dbReference type="Pfam" id="PF00440">
    <property type="entry name" value="TetR_N"/>
    <property type="match status" value="1"/>
</dbReference>
<dbReference type="Proteomes" id="UP000539175">
    <property type="component" value="Unassembled WGS sequence"/>
</dbReference>
<dbReference type="PROSITE" id="PS50977">
    <property type="entry name" value="HTH_TETR_2"/>
    <property type="match status" value="1"/>
</dbReference>
<evidence type="ECO:0000259" key="5">
    <source>
        <dbReference type="PROSITE" id="PS50977"/>
    </source>
</evidence>
<keyword evidence="2 4" id="KW-0238">DNA-binding</keyword>
<keyword evidence="1" id="KW-0805">Transcription regulation</keyword>
<protein>
    <submittedName>
        <fullName evidence="6">AcrR family transcriptional regulator</fullName>
    </submittedName>
</protein>
<evidence type="ECO:0000313" key="6">
    <source>
        <dbReference type="EMBL" id="MBB6254516.1"/>
    </source>
</evidence>
<evidence type="ECO:0000313" key="7">
    <source>
        <dbReference type="Proteomes" id="UP000539175"/>
    </source>
</evidence>
<dbReference type="AlphaFoldDB" id="A0A7X0B3X3"/>
<evidence type="ECO:0000256" key="4">
    <source>
        <dbReference type="PROSITE-ProRule" id="PRU00335"/>
    </source>
</evidence>
<proteinExistence type="predicted"/>
<accession>A0A7X0B3X3</accession>
<evidence type="ECO:0000256" key="2">
    <source>
        <dbReference type="ARBA" id="ARBA00023125"/>
    </source>
</evidence>